<evidence type="ECO:0000256" key="1">
    <source>
        <dbReference type="ARBA" id="ARBA00012493"/>
    </source>
</evidence>
<organism evidence="5">
    <name type="scientific">Neodiprion lecontei</name>
    <name type="common">Redheaded pine sawfly</name>
    <dbReference type="NCBI Taxonomy" id="441921"/>
    <lineage>
        <taxon>Eukaryota</taxon>
        <taxon>Metazoa</taxon>
        <taxon>Ecdysozoa</taxon>
        <taxon>Arthropoda</taxon>
        <taxon>Hexapoda</taxon>
        <taxon>Insecta</taxon>
        <taxon>Pterygota</taxon>
        <taxon>Neoptera</taxon>
        <taxon>Endopterygota</taxon>
        <taxon>Hymenoptera</taxon>
        <taxon>Tenthredinoidea</taxon>
        <taxon>Diprionidae</taxon>
        <taxon>Diprioninae</taxon>
        <taxon>Neodiprion</taxon>
    </lineage>
</organism>
<keyword evidence="4" id="KW-1185">Reference proteome</keyword>
<dbReference type="Gene3D" id="1.10.340.70">
    <property type="match status" value="1"/>
</dbReference>
<dbReference type="AlphaFoldDB" id="A0A6J0BBE9"/>
<evidence type="ECO:0000259" key="3">
    <source>
        <dbReference type="PROSITE" id="PS50994"/>
    </source>
</evidence>
<feature type="region of interest" description="Disordered" evidence="2">
    <location>
        <begin position="266"/>
        <end position="309"/>
    </location>
</feature>
<dbReference type="FunFam" id="1.10.340.70:FF:000003">
    <property type="entry name" value="Protein CBG25708"/>
    <property type="match status" value="1"/>
</dbReference>
<accession>A0A6J0BBE9</accession>
<evidence type="ECO:0000256" key="2">
    <source>
        <dbReference type="SAM" id="MobiDB-lite"/>
    </source>
</evidence>
<dbReference type="Proteomes" id="UP000829291">
    <property type="component" value="Chromosome 5"/>
</dbReference>
<dbReference type="InParanoid" id="A0A6J0BBE9"/>
<dbReference type="InterPro" id="IPR001584">
    <property type="entry name" value="Integrase_cat-core"/>
</dbReference>
<protein>
    <recommendedName>
        <fullName evidence="1">RNA-directed DNA polymerase</fullName>
        <ecNumber evidence="1">2.7.7.49</ecNumber>
    </recommendedName>
</protein>
<dbReference type="InterPro" id="IPR012337">
    <property type="entry name" value="RNaseH-like_sf"/>
</dbReference>
<evidence type="ECO:0000313" key="4">
    <source>
        <dbReference type="Proteomes" id="UP000829291"/>
    </source>
</evidence>
<dbReference type="PANTHER" id="PTHR37984:SF5">
    <property type="entry name" value="PROTEIN NYNRIN-LIKE"/>
    <property type="match status" value="1"/>
</dbReference>
<sequence>MKAIANGWTSNPKTEVIEYFRKRQDNLSTVDNTLLMGDRVVIPKTMQPEILTARHKGHPGIRKMKQLAREYVYWPKIFENIERLVQQCDAYALTRRMPIKVPLSLWPEATRPLERLYVDIGYPPNSQYLYIFVDVYSKFLEVAIASSITATHTGELCHEVFSRYGPPEMLVSDHGSQFTSGLFANLGENHQITHLISPVNHPQSNGQAERIVDTVKTAIAKDATNWKKTLFGFLHSYRYTPCAAAPGGKSPAELFFGQQMNTPFSKLFPKPKEEKSGPNDFEGKKTNMKNSLTDIMAHDHVNSQSATAS</sequence>
<name>A0A6J0BBE9_NEOLC</name>
<dbReference type="InterPro" id="IPR041588">
    <property type="entry name" value="Integrase_H2C2"/>
</dbReference>
<dbReference type="SUPFAM" id="SSF53098">
    <property type="entry name" value="Ribonuclease H-like"/>
    <property type="match status" value="1"/>
</dbReference>
<evidence type="ECO:0000313" key="5">
    <source>
        <dbReference type="RefSeq" id="XP_015511033.1"/>
    </source>
</evidence>
<dbReference type="PROSITE" id="PS50994">
    <property type="entry name" value="INTEGRASE"/>
    <property type="match status" value="1"/>
</dbReference>
<dbReference type="InterPro" id="IPR036397">
    <property type="entry name" value="RNaseH_sf"/>
</dbReference>
<dbReference type="PANTHER" id="PTHR37984">
    <property type="entry name" value="PROTEIN CBG26694"/>
    <property type="match status" value="1"/>
</dbReference>
<feature type="domain" description="Integrase catalytic" evidence="3">
    <location>
        <begin position="108"/>
        <end position="259"/>
    </location>
</feature>
<dbReference type="Pfam" id="PF17921">
    <property type="entry name" value="Integrase_H2C2"/>
    <property type="match status" value="1"/>
</dbReference>
<dbReference type="Pfam" id="PF00665">
    <property type="entry name" value="rve"/>
    <property type="match status" value="1"/>
</dbReference>
<dbReference type="GO" id="GO:0003964">
    <property type="term" value="F:RNA-directed DNA polymerase activity"/>
    <property type="evidence" value="ECO:0007669"/>
    <property type="project" value="UniProtKB-EC"/>
</dbReference>
<dbReference type="KEGG" id="nlo:107217862"/>
<proteinExistence type="predicted"/>
<dbReference type="RefSeq" id="XP_015511033.1">
    <property type="nucleotide sequence ID" value="XM_015655547.1"/>
</dbReference>
<dbReference type="GO" id="GO:0015074">
    <property type="term" value="P:DNA integration"/>
    <property type="evidence" value="ECO:0007669"/>
    <property type="project" value="InterPro"/>
</dbReference>
<dbReference type="InterPro" id="IPR050951">
    <property type="entry name" value="Retrovirus_Pol_polyprotein"/>
</dbReference>
<dbReference type="OrthoDB" id="7550810at2759"/>
<dbReference type="Gene3D" id="3.30.420.10">
    <property type="entry name" value="Ribonuclease H-like superfamily/Ribonuclease H"/>
    <property type="match status" value="1"/>
</dbReference>
<dbReference type="EC" id="2.7.7.49" evidence="1"/>
<reference evidence="5" key="1">
    <citation type="submission" date="2025-08" db="UniProtKB">
        <authorList>
            <consortium name="RefSeq"/>
        </authorList>
    </citation>
    <scope>IDENTIFICATION</scope>
    <source>
        <tissue evidence="5">Thorax and Abdomen</tissue>
    </source>
</reference>
<dbReference type="GeneID" id="107217862"/>
<gene>
    <name evidence="5" type="primary">LOC107217862</name>
</gene>
<dbReference type="GO" id="GO:0003676">
    <property type="term" value="F:nucleic acid binding"/>
    <property type="evidence" value="ECO:0007669"/>
    <property type="project" value="InterPro"/>
</dbReference>
<feature type="compositionally biased region" description="Basic and acidic residues" evidence="2">
    <location>
        <begin position="270"/>
        <end position="285"/>
    </location>
</feature>